<dbReference type="InterPro" id="IPR001279">
    <property type="entry name" value="Metallo-B-lactamas"/>
</dbReference>
<dbReference type="InterPro" id="IPR051453">
    <property type="entry name" value="MBL_Glyoxalase_II"/>
</dbReference>
<protein>
    <submittedName>
        <fullName evidence="6">MBL fold hydrolase</fullName>
    </submittedName>
</protein>
<dbReference type="InterPro" id="IPR036866">
    <property type="entry name" value="RibonucZ/Hydroxyglut_hydro"/>
</dbReference>
<dbReference type="SMART" id="SM00849">
    <property type="entry name" value="Lactamase_B"/>
    <property type="match status" value="1"/>
</dbReference>
<evidence type="ECO:0000259" key="5">
    <source>
        <dbReference type="SMART" id="SM00849"/>
    </source>
</evidence>
<proteinExistence type="predicted"/>
<keyword evidence="3 6" id="KW-0378">Hydrolase</keyword>
<dbReference type="PANTHER" id="PTHR46233">
    <property type="entry name" value="HYDROXYACYLGLUTATHIONE HYDROLASE GLOC"/>
    <property type="match status" value="1"/>
</dbReference>
<dbReference type="Pfam" id="PF00753">
    <property type="entry name" value="Lactamase_B"/>
    <property type="match status" value="1"/>
</dbReference>
<dbReference type="RefSeq" id="WP_353333517.1">
    <property type="nucleotide sequence ID" value="NZ_AP028055.1"/>
</dbReference>
<evidence type="ECO:0000313" key="7">
    <source>
        <dbReference type="Proteomes" id="UP001496674"/>
    </source>
</evidence>
<dbReference type="Proteomes" id="UP001496674">
    <property type="component" value="Chromosome"/>
</dbReference>
<keyword evidence="4" id="KW-0862">Zinc</keyword>
<dbReference type="PANTHER" id="PTHR46233:SF3">
    <property type="entry name" value="HYDROXYACYLGLUTATHIONE HYDROLASE GLOC"/>
    <property type="match status" value="1"/>
</dbReference>
<evidence type="ECO:0000256" key="3">
    <source>
        <dbReference type="ARBA" id="ARBA00022801"/>
    </source>
</evidence>
<accession>A0ABM8IFA6</accession>
<organism evidence="6 7">
    <name type="scientific">Bacteroides sedimenti</name>
    <dbReference type="NCBI Taxonomy" id="2136147"/>
    <lineage>
        <taxon>Bacteria</taxon>
        <taxon>Pseudomonadati</taxon>
        <taxon>Bacteroidota</taxon>
        <taxon>Bacteroidia</taxon>
        <taxon>Bacteroidales</taxon>
        <taxon>Bacteroidaceae</taxon>
        <taxon>Bacteroides</taxon>
    </lineage>
</organism>
<name>A0ABM8IFA6_9BACE</name>
<comment type="cofactor">
    <cofactor evidence="1">
        <name>Zn(2+)</name>
        <dbReference type="ChEBI" id="CHEBI:29105"/>
    </cofactor>
</comment>
<evidence type="ECO:0000256" key="1">
    <source>
        <dbReference type="ARBA" id="ARBA00001947"/>
    </source>
</evidence>
<evidence type="ECO:0000256" key="4">
    <source>
        <dbReference type="ARBA" id="ARBA00022833"/>
    </source>
</evidence>
<keyword evidence="2" id="KW-0479">Metal-binding</keyword>
<feature type="domain" description="Metallo-beta-lactamase" evidence="5">
    <location>
        <begin position="12"/>
        <end position="195"/>
    </location>
</feature>
<dbReference type="CDD" id="cd06262">
    <property type="entry name" value="metallo-hydrolase-like_MBL-fold"/>
    <property type="match status" value="1"/>
</dbReference>
<keyword evidence="7" id="KW-1185">Reference proteome</keyword>
<evidence type="ECO:0000256" key="2">
    <source>
        <dbReference type="ARBA" id="ARBA00022723"/>
    </source>
</evidence>
<sequence length="212" mass="24095">MRIKRFEFNMFPVNCYILSDETNEAVIIDPGCFYEEEKQALKNFINNNGLIIKHLLNTHLHLDHIFGNPFMLHEFGIKAEANKADEFWLEQAPKQSRMFGFELKEEPVPLGKYICDGDIISFGNTKLEAIHVPGHSPGSLVFYCKEENCMFSGDVLFQGSIGRADLARGNFDDLLENICSRLFVLPNETVVYPGHGAPTTIGTEKTENPFFR</sequence>
<gene>
    <name evidence="6" type="ORF">BSYN_07880</name>
</gene>
<dbReference type="GO" id="GO:0016787">
    <property type="term" value="F:hydrolase activity"/>
    <property type="evidence" value="ECO:0007669"/>
    <property type="project" value="UniProtKB-KW"/>
</dbReference>
<dbReference type="SUPFAM" id="SSF56281">
    <property type="entry name" value="Metallo-hydrolase/oxidoreductase"/>
    <property type="match status" value="1"/>
</dbReference>
<dbReference type="Gene3D" id="3.60.15.10">
    <property type="entry name" value="Ribonuclease Z/Hydroxyacylglutathione hydrolase-like"/>
    <property type="match status" value="1"/>
</dbReference>
<evidence type="ECO:0000313" key="6">
    <source>
        <dbReference type="EMBL" id="BEG98523.1"/>
    </source>
</evidence>
<reference evidence="6 7" key="1">
    <citation type="submission" date="2023-04" db="EMBL/GenBank/DDBJ databases">
        <title>Draft genome sequence of acteroides sedimenti strain YN3PY1.</title>
        <authorList>
            <person name="Yoshida N."/>
        </authorList>
    </citation>
    <scope>NUCLEOTIDE SEQUENCE [LARGE SCALE GENOMIC DNA]</scope>
    <source>
        <strain evidence="6 7">YN3PY1</strain>
    </source>
</reference>
<dbReference type="EMBL" id="AP028055">
    <property type="protein sequence ID" value="BEG98523.1"/>
    <property type="molecule type" value="Genomic_DNA"/>
</dbReference>